<dbReference type="CDD" id="cd03784">
    <property type="entry name" value="GT1_Gtf-like"/>
    <property type="match status" value="1"/>
</dbReference>
<reference evidence="4 5" key="1">
    <citation type="journal article" date="2013" name="BMC Genomics">
        <title>The miniature genome of a carnivorous plant Genlisea aurea contains a low number of genes and short non-coding sequences.</title>
        <authorList>
            <person name="Leushkin E.V."/>
            <person name="Sutormin R.A."/>
            <person name="Nabieva E.R."/>
            <person name="Penin A.A."/>
            <person name="Kondrashov A.S."/>
            <person name="Logacheva M.D."/>
        </authorList>
    </citation>
    <scope>NUCLEOTIDE SEQUENCE [LARGE SCALE GENOMIC DNA]</scope>
</reference>
<keyword evidence="5" id="KW-1185">Reference proteome</keyword>
<dbReference type="OrthoDB" id="5835829at2759"/>
<keyword evidence="3" id="KW-0328">Glycosyltransferase</keyword>
<evidence type="ECO:0000256" key="2">
    <source>
        <dbReference type="ARBA" id="ARBA00022679"/>
    </source>
</evidence>
<evidence type="ECO:0000256" key="3">
    <source>
        <dbReference type="RuleBase" id="RU003718"/>
    </source>
</evidence>
<protein>
    <submittedName>
        <fullName evidence="4">Lignan glucosyltransferase</fullName>
    </submittedName>
</protein>
<dbReference type="PROSITE" id="PS00375">
    <property type="entry name" value="UDPGT"/>
    <property type="match status" value="1"/>
</dbReference>
<dbReference type="GO" id="GO:0035251">
    <property type="term" value="F:UDP-glucosyltransferase activity"/>
    <property type="evidence" value="ECO:0007669"/>
    <property type="project" value="InterPro"/>
</dbReference>
<dbReference type="Pfam" id="PF00201">
    <property type="entry name" value="UDPGT"/>
    <property type="match status" value="1"/>
</dbReference>
<evidence type="ECO:0000313" key="4">
    <source>
        <dbReference type="EMBL" id="EPS74612.1"/>
    </source>
</evidence>
<dbReference type="Gene3D" id="3.40.50.2000">
    <property type="entry name" value="Glycogen Phosphorylase B"/>
    <property type="match status" value="2"/>
</dbReference>
<dbReference type="InterPro" id="IPR002213">
    <property type="entry name" value="UDP_glucos_trans"/>
</dbReference>
<dbReference type="SUPFAM" id="SSF53756">
    <property type="entry name" value="UDP-Glycosyltransferase/glycogen phosphorylase"/>
    <property type="match status" value="1"/>
</dbReference>
<evidence type="ECO:0000256" key="1">
    <source>
        <dbReference type="ARBA" id="ARBA00009995"/>
    </source>
</evidence>
<dbReference type="FunFam" id="3.40.50.2000:FF:000056">
    <property type="entry name" value="Glycosyltransferase"/>
    <property type="match status" value="1"/>
</dbReference>
<comment type="caution">
    <text evidence="4">The sequence shown here is derived from an EMBL/GenBank/DDBJ whole genome shotgun (WGS) entry which is preliminary data.</text>
</comment>
<feature type="non-terminal residue" evidence="4">
    <location>
        <position position="369"/>
    </location>
</feature>
<gene>
    <name evidence="4" type="ORF">M569_00143</name>
</gene>
<dbReference type="EMBL" id="AUSU01000024">
    <property type="protein sequence ID" value="EPS74612.1"/>
    <property type="molecule type" value="Genomic_DNA"/>
</dbReference>
<dbReference type="PANTHER" id="PTHR48048:SF88">
    <property type="entry name" value="GLYCOSYLTRANSFERASE"/>
    <property type="match status" value="1"/>
</dbReference>
<keyword evidence="2 3" id="KW-0808">Transferase</keyword>
<dbReference type="PANTHER" id="PTHR48048">
    <property type="entry name" value="GLYCOSYLTRANSFERASE"/>
    <property type="match status" value="1"/>
</dbReference>
<name>S8ENZ6_9LAMI</name>
<organism evidence="4 5">
    <name type="scientific">Genlisea aurea</name>
    <dbReference type="NCBI Taxonomy" id="192259"/>
    <lineage>
        <taxon>Eukaryota</taxon>
        <taxon>Viridiplantae</taxon>
        <taxon>Streptophyta</taxon>
        <taxon>Embryophyta</taxon>
        <taxon>Tracheophyta</taxon>
        <taxon>Spermatophyta</taxon>
        <taxon>Magnoliopsida</taxon>
        <taxon>eudicotyledons</taxon>
        <taxon>Gunneridae</taxon>
        <taxon>Pentapetalae</taxon>
        <taxon>asterids</taxon>
        <taxon>lamiids</taxon>
        <taxon>Lamiales</taxon>
        <taxon>Lentibulariaceae</taxon>
        <taxon>Genlisea</taxon>
    </lineage>
</organism>
<dbReference type="Proteomes" id="UP000015453">
    <property type="component" value="Unassembled WGS sequence"/>
</dbReference>
<evidence type="ECO:0000313" key="5">
    <source>
        <dbReference type="Proteomes" id="UP000015453"/>
    </source>
</evidence>
<accession>S8ENZ6</accession>
<proteinExistence type="inferred from homology"/>
<dbReference type="InterPro" id="IPR050481">
    <property type="entry name" value="UDP-glycosyltransf_plant"/>
</dbReference>
<feature type="non-terminal residue" evidence="4">
    <location>
        <position position="1"/>
    </location>
</feature>
<comment type="similarity">
    <text evidence="1 3">Belongs to the UDP-glycosyltransferase family.</text>
</comment>
<dbReference type="InterPro" id="IPR035595">
    <property type="entry name" value="UDP_glycos_trans_CS"/>
</dbReference>
<dbReference type="AlphaFoldDB" id="S8ENZ6"/>
<sequence>LIGRQKSAVRDAVVGAFHGRESNIPAGFVVDMFCTAMVDVADELGIPSYVFFTCGAATLGLCFHVQGLKDYLNEDISKFDVPGEFFAVPGYRNPFPTNVMPGMLYDKERREDFVESVRIFRRLKGILVNSFLELEEDAIKFMSEDTRTPPIYAVGPVLQDSGDETRQGFREIMDWLDEQPDSSVVFLCFGTRGAFDEDQVKEIAAGIQRSGHRFLWSLRKPPPNGHRGFPSEYENFEEILPAEFLNGNGKVIGWAPQAAVLAHRAVGGFVSHCGWNSTLESVWFGVPVAVWPLGAEQQANAFQLVKEFETAVEIKMDYRVGSGEKIPAEKIEAAIRELMDLNNPIRLKAKELKEKSRTTLLPNQSSSNF</sequence>